<feature type="transmembrane region" description="Helical" evidence="1">
    <location>
        <begin position="618"/>
        <end position="638"/>
    </location>
</feature>
<protein>
    <submittedName>
        <fullName evidence="2">Uncharacterized protein</fullName>
    </submittedName>
</protein>
<dbReference type="InterPro" id="IPR043748">
    <property type="entry name" value="DUF5693"/>
</dbReference>
<dbReference type="Proteomes" id="UP000315711">
    <property type="component" value="Unassembled WGS sequence"/>
</dbReference>
<feature type="transmembrane region" description="Helical" evidence="1">
    <location>
        <begin position="587"/>
        <end position="606"/>
    </location>
</feature>
<dbReference type="RefSeq" id="WP_144448752.1">
    <property type="nucleotide sequence ID" value="NZ_VLKZ01000001.1"/>
</dbReference>
<feature type="transmembrane region" description="Helical" evidence="1">
    <location>
        <begin position="418"/>
        <end position="436"/>
    </location>
</feature>
<feature type="transmembrane region" description="Helical" evidence="1">
    <location>
        <begin position="367"/>
        <end position="388"/>
    </location>
</feature>
<evidence type="ECO:0000313" key="2">
    <source>
        <dbReference type="EMBL" id="TWI59932.1"/>
    </source>
</evidence>
<dbReference type="AlphaFoldDB" id="A0A562QT60"/>
<accession>A0A562QT60</accession>
<dbReference type="Pfam" id="PF18949">
    <property type="entry name" value="DUF5693"/>
    <property type="match status" value="1"/>
</dbReference>
<evidence type="ECO:0000256" key="1">
    <source>
        <dbReference type="SAM" id="Phobius"/>
    </source>
</evidence>
<name>A0A562QT60_9BACI</name>
<dbReference type="OrthoDB" id="3805529at2"/>
<sequence>MFKKGLWAVVIIALLASIPSLIERVQVEQENPSYEVVLPYEQFVQWPEMLNGSFTAEHALEELKEHGLTSISIVPITVSDLVTDGIFDRIKKNEIEHEHPEAEGELPEINGQFIKILEPGSEYITTVEEAYNNHYMIMEEEEILPKRLKVSFHAYGDDTYLFLPYEVNLNTMPIGFDHDALQLIRDADLNVIPRLPNRFSNIQNEDHYVYDMLDVLAHDFDAHTLSFTGTDVIGAGEPEQLKTFAQKINELGFSVVSIDFNDQRGMNSLLRVGDLEEDVIRLFSMTLGKGNEKEYEAEVEKGLRGYKERNIRMMYVNPVVNHPSGPQAYHHPGEALQGYQYTLNMIDSLTTKLGKEYNTQAEPFRSFSQPFIVTILVLLGATAFLSLTGLKLHRYIGVIAGLGGLGLVALALMNVSLAWSGLALLTAISGAVYAGLSVGEIKGWKQLILQYLISIAIGLIAAWLVIAIMYGPTFLVKVDQFRGVKILAALPVLIVGFILFASFLKKLMVEPVRYWHLAIMVLLAGVLAFYVWRSGNAGLALPYELEFRAWLESILYARPRTSEFLIGFPLFMLGLYLRMVKHKAAPIFITLGMLGFASMVGTFTHLHTALLISILRTVYAIILGFIIGLMVIGVYRLLERYIFPEVRKRWMQ</sequence>
<feature type="transmembrane region" description="Helical" evidence="1">
    <location>
        <begin position="448"/>
        <end position="471"/>
    </location>
</feature>
<evidence type="ECO:0000313" key="3">
    <source>
        <dbReference type="Proteomes" id="UP000315711"/>
    </source>
</evidence>
<proteinExistence type="predicted"/>
<feature type="transmembrane region" description="Helical" evidence="1">
    <location>
        <begin position="483"/>
        <end position="502"/>
    </location>
</feature>
<dbReference type="EMBL" id="VLKZ01000001">
    <property type="protein sequence ID" value="TWI59932.1"/>
    <property type="molecule type" value="Genomic_DNA"/>
</dbReference>
<keyword evidence="1" id="KW-0472">Membrane</keyword>
<comment type="caution">
    <text evidence="2">The sequence shown here is derived from an EMBL/GenBank/DDBJ whole genome shotgun (WGS) entry which is preliminary data.</text>
</comment>
<gene>
    <name evidence="2" type="ORF">IQ10_00355</name>
</gene>
<organism evidence="2 3">
    <name type="scientific">Halalkalibacter nanhaiisediminis</name>
    <dbReference type="NCBI Taxonomy" id="688079"/>
    <lineage>
        <taxon>Bacteria</taxon>
        <taxon>Bacillati</taxon>
        <taxon>Bacillota</taxon>
        <taxon>Bacilli</taxon>
        <taxon>Bacillales</taxon>
        <taxon>Bacillaceae</taxon>
        <taxon>Halalkalibacter</taxon>
    </lineage>
</organism>
<keyword evidence="1" id="KW-1133">Transmembrane helix</keyword>
<feature type="transmembrane region" description="Helical" evidence="1">
    <location>
        <begin position="514"/>
        <end position="532"/>
    </location>
</feature>
<feature type="transmembrane region" description="Helical" evidence="1">
    <location>
        <begin position="564"/>
        <end position="580"/>
    </location>
</feature>
<keyword evidence="3" id="KW-1185">Reference proteome</keyword>
<keyword evidence="1" id="KW-0812">Transmembrane</keyword>
<feature type="transmembrane region" description="Helical" evidence="1">
    <location>
        <begin position="395"/>
        <end position="412"/>
    </location>
</feature>
<reference evidence="2 3" key="1">
    <citation type="journal article" date="2015" name="Stand. Genomic Sci.">
        <title>Genomic Encyclopedia of Bacterial and Archaeal Type Strains, Phase III: the genomes of soil and plant-associated and newly described type strains.</title>
        <authorList>
            <person name="Whitman W.B."/>
            <person name="Woyke T."/>
            <person name="Klenk H.P."/>
            <person name="Zhou Y."/>
            <person name="Lilburn T.G."/>
            <person name="Beck B.J."/>
            <person name="De Vos P."/>
            <person name="Vandamme P."/>
            <person name="Eisen J.A."/>
            <person name="Garrity G."/>
            <person name="Hugenholtz P."/>
            <person name="Kyrpides N.C."/>
        </authorList>
    </citation>
    <scope>NUCLEOTIDE SEQUENCE [LARGE SCALE GENOMIC DNA]</scope>
    <source>
        <strain evidence="2 3">CGMCC 1.10116</strain>
    </source>
</reference>